<dbReference type="InterPro" id="IPR009057">
    <property type="entry name" value="Homeodomain-like_sf"/>
</dbReference>
<dbReference type="InterPro" id="IPR018060">
    <property type="entry name" value="HTH_AraC"/>
</dbReference>
<protein>
    <submittedName>
        <fullName evidence="5">AraC family transcriptional regulator</fullName>
    </submittedName>
</protein>
<dbReference type="eggNOG" id="COG0662">
    <property type="taxonomic scope" value="Bacteria"/>
</dbReference>
<keyword evidence="2" id="KW-0238">DNA-binding</keyword>
<organism evidence="5 6">
    <name type="scientific">Lentilactobacillus curieae</name>
    <dbReference type="NCBI Taxonomy" id="1138822"/>
    <lineage>
        <taxon>Bacteria</taxon>
        <taxon>Bacillati</taxon>
        <taxon>Bacillota</taxon>
        <taxon>Bacilli</taxon>
        <taxon>Lactobacillales</taxon>
        <taxon>Lactobacillaceae</taxon>
        <taxon>Lentilactobacillus</taxon>
    </lineage>
</organism>
<dbReference type="InterPro" id="IPR003313">
    <property type="entry name" value="AraC-bd"/>
</dbReference>
<keyword evidence="1" id="KW-0805">Transcription regulation</keyword>
<dbReference type="Gene3D" id="1.10.10.60">
    <property type="entry name" value="Homeodomain-like"/>
    <property type="match status" value="2"/>
</dbReference>
<dbReference type="AlphaFoldDB" id="A0A1S6QHB4"/>
<dbReference type="GO" id="GO:0003700">
    <property type="term" value="F:DNA-binding transcription factor activity"/>
    <property type="evidence" value="ECO:0007669"/>
    <property type="project" value="InterPro"/>
</dbReference>
<reference evidence="5 6" key="1">
    <citation type="journal article" date="2015" name="Genome Announc.">
        <title>Genome Sequence of Lactobacillus curieae CCTCC M 2011381T, a Novel Producer of Gamma-aminobutyric Acid.</title>
        <authorList>
            <person name="Wang Y."/>
            <person name="Wang Y."/>
            <person name="Lang C."/>
            <person name="Wei D."/>
            <person name="Xu P."/>
            <person name="Xie J."/>
        </authorList>
    </citation>
    <scope>NUCLEOTIDE SEQUENCE [LARGE SCALE GENOMIC DNA]</scope>
    <source>
        <strain evidence="5 6">CCTCC M 2011381</strain>
    </source>
</reference>
<gene>
    <name evidence="5" type="ORF">PL11_003205</name>
</gene>
<dbReference type="PRINTS" id="PR00032">
    <property type="entry name" value="HTHARAC"/>
</dbReference>
<dbReference type="Pfam" id="PF02311">
    <property type="entry name" value="AraC_binding"/>
    <property type="match status" value="1"/>
</dbReference>
<name>A0A1S6QHB4_9LACO</name>
<dbReference type="SUPFAM" id="SSF46689">
    <property type="entry name" value="Homeodomain-like"/>
    <property type="match status" value="1"/>
</dbReference>
<dbReference type="InterPro" id="IPR020449">
    <property type="entry name" value="Tscrpt_reg_AraC-type_HTH"/>
</dbReference>
<dbReference type="PROSITE" id="PS01124">
    <property type="entry name" value="HTH_ARAC_FAMILY_2"/>
    <property type="match status" value="1"/>
</dbReference>
<evidence type="ECO:0000256" key="3">
    <source>
        <dbReference type="ARBA" id="ARBA00023163"/>
    </source>
</evidence>
<evidence type="ECO:0000256" key="1">
    <source>
        <dbReference type="ARBA" id="ARBA00023015"/>
    </source>
</evidence>
<dbReference type="PANTHER" id="PTHR43280:SF28">
    <property type="entry name" value="HTH-TYPE TRANSCRIPTIONAL ACTIVATOR RHAS"/>
    <property type="match status" value="1"/>
</dbReference>
<keyword evidence="3" id="KW-0804">Transcription</keyword>
<evidence type="ECO:0000256" key="2">
    <source>
        <dbReference type="ARBA" id="ARBA00023125"/>
    </source>
</evidence>
<dbReference type="EMBL" id="CP018906">
    <property type="protein sequence ID" value="AQW20993.1"/>
    <property type="molecule type" value="Genomic_DNA"/>
</dbReference>
<evidence type="ECO:0000313" key="6">
    <source>
        <dbReference type="Proteomes" id="UP000030361"/>
    </source>
</evidence>
<dbReference type="OrthoDB" id="9813413at2"/>
<dbReference type="Pfam" id="PF12833">
    <property type="entry name" value="HTH_18"/>
    <property type="match status" value="1"/>
</dbReference>
<dbReference type="GO" id="GO:0043565">
    <property type="term" value="F:sequence-specific DNA binding"/>
    <property type="evidence" value="ECO:0007669"/>
    <property type="project" value="InterPro"/>
</dbReference>
<dbReference type="SUPFAM" id="SSF51215">
    <property type="entry name" value="Regulatory protein AraC"/>
    <property type="match status" value="1"/>
</dbReference>
<feature type="domain" description="HTH araC/xylS-type" evidence="4">
    <location>
        <begin position="182"/>
        <end position="284"/>
    </location>
</feature>
<proteinExistence type="predicted"/>
<dbReference type="KEGG" id="lcu:PL11_003205"/>
<dbReference type="RefSeq" id="WP_035166334.1">
    <property type="nucleotide sequence ID" value="NZ_CP018906.1"/>
</dbReference>
<evidence type="ECO:0000259" key="4">
    <source>
        <dbReference type="PROSITE" id="PS01124"/>
    </source>
</evidence>
<accession>A0A1S6QHB4</accession>
<sequence length="301" mass="34143">MEKFISIPVVESSMYMFGGHQHTVPGGWSFFEQKHQAFELMCVIDGGQTTEFKNNKTLSYGPGDVVIISPGTSHTNKNSSIFKEMTYICFHFNFDSLKLKSKLIGYLANRVIDRDNEIALMSNRVARQVIDISGSTNLSTEVIKLKIQIVILQYMAYLAENVDHNINTSDSIFSEREATVSQEIAALIQSKVDDIEHTAFSFGDICNQLGISTGYGHRLFKKVYGVTPLHYIEDQKYQKAKILLGYDEYSIEDVAFMIGAGDIAVFSKQFKKWSGVTPSQYRRQISKKRIVRSKTQKGYFE</sequence>
<dbReference type="PANTHER" id="PTHR43280">
    <property type="entry name" value="ARAC-FAMILY TRANSCRIPTIONAL REGULATOR"/>
    <property type="match status" value="1"/>
</dbReference>
<dbReference type="InterPro" id="IPR014710">
    <property type="entry name" value="RmlC-like_jellyroll"/>
</dbReference>
<dbReference type="Gene3D" id="2.60.120.10">
    <property type="entry name" value="Jelly Rolls"/>
    <property type="match status" value="1"/>
</dbReference>
<dbReference type="InterPro" id="IPR037923">
    <property type="entry name" value="HTH-like"/>
</dbReference>
<dbReference type="SMART" id="SM00342">
    <property type="entry name" value="HTH_ARAC"/>
    <property type="match status" value="1"/>
</dbReference>
<dbReference type="eggNOG" id="COG2207">
    <property type="taxonomic scope" value="Bacteria"/>
</dbReference>
<evidence type="ECO:0000313" key="5">
    <source>
        <dbReference type="EMBL" id="AQW20993.1"/>
    </source>
</evidence>
<dbReference type="Proteomes" id="UP000030361">
    <property type="component" value="Chromosome"/>
</dbReference>
<keyword evidence="6" id="KW-1185">Reference proteome</keyword>